<dbReference type="EMBL" id="BMDW01000003">
    <property type="protein sequence ID" value="GGA38521.1"/>
    <property type="molecule type" value="Genomic_DNA"/>
</dbReference>
<dbReference type="RefSeq" id="WP_188445393.1">
    <property type="nucleotide sequence ID" value="NZ_BMDW01000003.1"/>
</dbReference>
<evidence type="ECO:0000313" key="3">
    <source>
        <dbReference type="Proteomes" id="UP000618591"/>
    </source>
</evidence>
<name>A0ABQ1G813_9SPHN</name>
<keyword evidence="3" id="KW-1185">Reference proteome</keyword>
<protein>
    <submittedName>
        <fullName evidence="2">Uncharacterized protein</fullName>
    </submittedName>
</protein>
<evidence type="ECO:0000256" key="1">
    <source>
        <dbReference type="SAM" id="SignalP"/>
    </source>
</evidence>
<feature type="chain" id="PRO_5047204761" evidence="1">
    <location>
        <begin position="22"/>
        <end position="202"/>
    </location>
</feature>
<organism evidence="2 3">
    <name type="scientific">Sphingomonas psychrolutea</name>
    <dbReference type="NCBI Taxonomy" id="1259676"/>
    <lineage>
        <taxon>Bacteria</taxon>
        <taxon>Pseudomonadati</taxon>
        <taxon>Pseudomonadota</taxon>
        <taxon>Alphaproteobacteria</taxon>
        <taxon>Sphingomonadales</taxon>
        <taxon>Sphingomonadaceae</taxon>
        <taxon>Sphingomonas</taxon>
    </lineage>
</organism>
<reference evidence="3" key="1">
    <citation type="journal article" date="2019" name="Int. J. Syst. Evol. Microbiol.">
        <title>The Global Catalogue of Microorganisms (GCM) 10K type strain sequencing project: providing services to taxonomists for standard genome sequencing and annotation.</title>
        <authorList>
            <consortium name="The Broad Institute Genomics Platform"/>
            <consortium name="The Broad Institute Genome Sequencing Center for Infectious Disease"/>
            <person name="Wu L."/>
            <person name="Ma J."/>
        </authorList>
    </citation>
    <scope>NUCLEOTIDE SEQUENCE [LARGE SCALE GENOMIC DNA]</scope>
    <source>
        <strain evidence="3">CGMCC 1.10106</strain>
    </source>
</reference>
<evidence type="ECO:0000313" key="2">
    <source>
        <dbReference type="EMBL" id="GGA38521.1"/>
    </source>
</evidence>
<keyword evidence="1" id="KW-0732">Signal</keyword>
<accession>A0ABQ1G813</accession>
<proteinExistence type="predicted"/>
<feature type="signal peptide" evidence="1">
    <location>
        <begin position="1"/>
        <end position="21"/>
    </location>
</feature>
<sequence length="202" mass="22383">MKNPIATLVIGFALFSTPALASNTLIPEKVSVAVAKSPLTVTLSREWNKMGARPGRKSETWTIDGDGLNDVTFYGGIENDTTLFREISKRSKPLPHFASTMLLTDVPTLFENSYSIALDTQLIKIDTVEPIDFLGRKGVHFTYTFSRLNEEVRRKGEASATIVDGKLFMITFEAPDVFYFQRDLPAYRAIVSTATLAQPGVK</sequence>
<comment type="caution">
    <text evidence="2">The sequence shown here is derived from an EMBL/GenBank/DDBJ whole genome shotgun (WGS) entry which is preliminary data.</text>
</comment>
<gene>
    <name evidence="2" type="ORF">GCM10011395_06050</name>
</gene>
<dbReference type="Proteomes" id="UP000618591">
    <property type="component" value="Unassembled WGS sequence"/>
</dbReference>